<evidence type="ECO:0008006" key="4">
    <source>
        <dbReference type="Google" id="ProtNLM"/>
    </source>
</evidence>
<reference evidence="2 3" key="1">
    <citation type="journal article" date="2023" name="Int. J. Syst. Evol. Microbiol.">
        <title>Methylocystis iwaonis sp. nov., a type II methane-oxidizing bacterium from surface soil of a rice paddy field in Japan, and emended description of the genus Methylocystis (ex Whittenbury et al. 1970) Bowman et al. 1993.</title>
        <authorList>
            <person name="Kaise H."/>
            <person name="Sawadogo J.B."/>
            <person name="Alam M.S."/>
            <person name="Ueno C."/>
            <person name="Dianou D."/>
            <person name="Shinjo R."/>
            <person name="Asakawa S."/>
        </authorList>
    </citation>
    <scope>NUCLEOTIDE SEQUENCE [LARGE SCALE GENOMIC DNA]</scope>
    <source>
        <strain evidence="2 3">SS37A-Re</strain>
    </source>
</reference>
<dbReference type="RefSeq" id="WP_281928581.1">
    <property type="nucleotide sequence ID" value="NZ_AP027142.1"/>
</dbReference>
<organism evidence="2 3">
    <name type="scientific">Methylocystis iwaonis</name>
    <dbReference type="NCBI Taxonomy" id="2885079"/>
    <lineage>
        <taxon>Bacteria</taxon>
        <taxon>Pseudomonadati</taxon>
        <taxon>Pseudomonadota</taxon>
        <taxon>Alphaproteobacteria</taxon>
        <taxon>Hyphomicrobiales</taxon>
        <taxon>Methylocystaceae</taxon>
        <taxon>Methylocystis</taxon>
    </lineage>
</organism>
<feature type="signal peptide" evidence="1">
    <location>
        <begin position="1"/>
        <end position="29"/>
    </location>
</feature>
<evidence type="ECO:0000256" key="1">
    <source>
        <dbReference type="SAM" id="SignalP"/>
    </source>
</evidence>
<gene>
    <name evidence="2" type="ORF">SS37A_27320</name>
</gene>
<keyword evidence="3" id="KW-1185">Reference proteome</keyword>
<accession>A0ABM8EB23</accession>
<dbReference type="Proteomes" id="UP001317629">
    <property type="component" value="Chromosome"/>
</dbReference>
<evidence type="ECO:0000313" key="3">
    <source>
        <dbReference type="Proteomes" id="UP001317629"/>
    </source>
</evidence>
<evidence type="ECO:0000313" key="2">
    <source>
        <dbReference type="EMBL" id="BDV35203.1"/>
    </source>
</evidence>
<keyword evidence="1" id="KW-0732">Signal</keyword>
<name>A0ABM8EB23_9HYPH</name>
<proteinExistence type="predicted"/>
<protein>
    <recommendedName>
        <fullName evidence="4">DUF2946 domain-containing protein</fullName>
    </recommendedName>
</protein>
<dbReference type="EMBL" id="AP027142">
    <property type="protein sequence ID" value="BDV35203.1"/>
    <property type="molecule type" value="Genomic_DNA"/>
</dbReference>
<sequence length="124" mass="12668">MRPSSLRALLLAFVMVLQTVAGGFGAARAAPSGFDPQISAHCGLSHASEPGSGDTGRDAHHHMCESCLLCAGPPSLPVGAFYPVPAQPRIFHSARFVAADSAGAPARLARGRLARGPPAIFPSA</sequence>
<feature type="chain" id="PRO_5045552735" description="DUF2946 domain-containing protein" evidence="1">
    <location>
        <begin position="30"/>
        <end position="124"/>
    </location>
</feature>